<comment type="caution">
    <text evidence="2">The sequence shown here is derived from an EMBL/GenBank/DDBJ whole genome shotgun (WGS) entry which is preliminary data.</text>
</comment>
<dbReference type="EMBL" id="LSTQ01000028">
    <property type="protein sequence ID" value="OAH24756.1"/>
    <property type="molecule type" value="Genomic_DNA"/>
</dbReference>
<gene>
    <name evidence="2" type="ORF">AYJ05_12265</name>
</gene>
<keyword evidence="1" id="KW-0812">Transmembrane</keyword>
<dbReference type="RefSeq" id="WP_066841282.1">
    <property type="nucleotide sequence ID" value="NZ_LSTQ01000028.1"/>
</dbReference>
<evidence type="ECO:0000313" key="3">
    <source>
        <dbReference type="Proteomes" id="UP000076947"/>
    </source>
</evidence>
<name>A0A177I7Y6_9CORY</name>
<dbReference type="AlphaFoldDB" id="A0A177I7Y6"/>
<proteinExistence type="predicted"/>
<organism evidence="2 3">
    <name type="scientific">Corynebacterium stationis</name>
    <dbReference type="NCBI Taxonomy" id="1705"/>
    <lineage>
        <taxon>Bacteria</taxon>
        <taxon>Bacillati</taxon>
        <taxon>Actinomycetota</taxon>
        <taxon>Actinomycetes</taxon>
        <taxon>Mycobacteriales</taxon>
        <taxon>Corynebacteriaceae</taxon>
        <taxon>Corynebacterium</taxon>
    </lineage>
</organism>
<sequence>MKYNSYICWLIFFVLIIILGLVLGIYFDVGTKDRTILGLILAALWLGFDAYFIRRAKRQEK</sequence>
<feature type="transmembrane region" description="Helical" evidence="1">
    <location>
        <begin position="35"/>
        <end position="53"/>
    </location>
</feature>
<feature type="transmembrane region" description="Helical" evidence="1">
    <location>
        <begin position="7"/>
        <end position="29"/>
    </location>
</feature>
<accession>A0A177I7Y6</accession>
<reference evidence="3" key="1">
    <citation type="submission" date="2016-02" db="EMBL/GenBank/DDBJ databases">
        <authorList>
            <person name="Kaur G."/>
            <person name="Nair G.R."/>
            <person name="Mayilraj S."/>
        </authorList>
    </citation>
    <scope>NUCLEOTIDE SEQUENCE [LARGE SCALE GENOMIC DNA]</scope>
    <source>
        <strain evidence="3">GA-15</strain>
    </source>
</reference>
<keyword evidence="1" id="KW-0472">Membrane</keyword>
<dbReference type="Proteomes" id="UP000076947">
    <property type="component" value="Unassembled WGS sequence"/>
</dbReference>
<protein>
    <submittedName>
        <fullName evidence="2">Uncharacterized protein</fullName>
    </submittedName>
</protein>
<keyword evidence="3" id="KW-1185">Reference proteome</keyword>
<evidence type="ECO:0000256" key="1">
    <source>
        <dbReference type="SAM" id="Phobius"/>
    </source>
</evidence>
<evidence type="ECO:0000313" key="2">
    <source>
        <dbReference type="EMBL" id="OAH24756.1"/>
    </source>
</evidence>
<keyword evidence="1" id="KW-1133">Transmembrane helix</keyword>